<evidence type="ECO:0000313" key="3">
    <source>
        <dbReference type="Proteomes" id="UP000244005"/>
    </source>
</evidence>
<dbReference type="Gramene" id="Mp6g21100.1">
    <property type="protein sequence ID" value="Mp6g21100.1.cds1"/>
    <property type="gene ID" value="Mp6g21100"/>
</dbReference>
<name>A0A2R6WH51_MARPO</name>
<organism evidence="2 3">
    <name type="scientific">Marchantia polymorpha</name>
    <name type="common">Common liverwort</name>
    <name type="synonym">Marchantia aquatica</name>
    <dbReference type="NCBI Taxonomy" id="3197"/>
    <lineage>
        <taxon>Eukaryota</taxon>
        <taxon>Viridiplantae</taxon>
        <taxon>Streptophyta</taxon>
        <taxon>Embryophyta</taxon>
        <taxon>Marchantiophyta</taxon>
        <taxon>Marchantiopsida</taxon>
        <taxon>Marchantiidae</taxon>
        <taxon>Marchantiales</taxon>
        <taxon>Marchantiaceae</taxon>
        <taxon>Marchantia</taxon>
    </lineage>
</organism>
<protein>
    <submittedName>
        <fullName evidence="2">Uncharacterized protein</fullName>
    </submittedName>
</protein>
<dbReference type="EMBL" id="KZ772763">
    <property type="protein sequence ID" value="PTQ33186.1"/>
    <property type="molecule type" value="Genomic_DNA"/>
</dbReference>
<dbReference type="AlphaFoldDB" id="A0A2R6WH51"/>
<gene>
    <name evidence="2" type="ORF">MARPO_0091s0045</name>
</gene>
<accession>A0A2R6WH51</accession>
<feature type="region of interest" description="Disordered" evidence="1">
    <location>
        <begin position="87"/>
        <end position="106"/>
    </location>
</feature>
<dbReference type="Proteomes" id="UP000244005">
    <property type="component" value="Unassembled WGS sequence"/>
</dbReference>
<reference evidence="3" key="1">
    <citation type="journal article" date="2017" name="Cell">
        <title>Insights into land plant evolution garnered from the Marchantia polymorpha genome.</title>
        <authorList>
            <person name="Bowman J.L."/>
            <person name="Kohchi T."/>
            <person name="Yamato K.T."/>
            <person name="Jenkins J."/>
            <person name="Shu S."/>
            <person name="Ishizaki K."/>
            <person name="Yamaoka S."/>
            <person name="Nishihama R."/>
            <person name="Nakamura Y."/>
            <person name="Berger F."/>
            <person name="Adam C."/>
            <person name="Aki S.S."/>
            <person name="Althoff F."/>
            <person name="Araki T."/>
            <person name="Arteaga-Vazquez M.A."/>
            <person name="Balasubrmanian S."/>
            <person name="Barry K."/>
            <person name="Bauer D."/>
            <person name="Boehm C.R."/>
            <person name="Briginshaw L."/>
            <person name="Caballero-Perez J."/>
            <person name="Catarino B."/>
            <person name="Chen F."/>
            <person name="Chiyoda S."/>
            <person name="Chovatia M."/>
            <person name="Davies K.M."/>
            <person name="Delmans M."/>
            <person name="Demura T."/>
            <person name="Dierschke T."/>
            <person name="Dolan L."/>
            <person name="Dorantes-Acosta A.E."/>
            <person name="Eklund D.M."/>
            <person name="Florent S.N."/>
            <person name="Flores-Sandoval E."/>
            <person name="Fujiyama A."/>
            <person name="Fukuzawa H."/>
            <person name="Galik B."/>
            <person name="Grimanelli D."/>
            <person name="Grimwood J."/>
            <person name="Grossniklaus U."/>
            <person name="Hamada T."/>
            <person name="Haseloff J."/>
            <person name="Hetherington A.J."/>
            <person name="Higo A."/>
            <person name="Hirakawa Y."/>
            <person name="Hundley H.N."/>
            <person name="Ikeda Y."/>
            <person name="Inoue K."/>
            <person name="Inoue S.I."/>
            <person name="Ishida S."/>
            <person name="Jia Q."/>
            <person name="Kakita M."/>
            <person name="Kanazawa T."/>
            <person name="Kawai Y."/>
            <person name="Kawashima T."/>
            <person name="Kennedy M."/>
            <person name="Kinose K."/>
            <person name="Kinoshita T."/>
            <person name="Kohara Y."/>
            <person name="Koide E."/>
            <person name="Komatsu K."/>
            <person name="Kopischke S."/>
            <person name="Kubo M."/>
            <person name="Kyozuka J."/>
            <person name="Lagercrantz U."/>
            <person name="Lin S.S."/>
            <person name="Lindquist E."/>
            <person name="Lipzen A.M."/>
            <person name="Lu C.W."/>
            <person name="De Luna E."/>
            <person name="Martienssen R.A."/>
            <person name="Minamino N."/>
            <person name="Mizutani M."/>
            <person name="Mizutani M."/>
            <person name="Mochizuki N."/>
            <person name="Monte I."/>
            <person name="Mosher R."/>
            <person name="Nagasaki H."/>
            <person name="Nakagami H."/>
            <person name="Naramoto S."/>
            <person name="Nishitani K."/>
            <person name="Ohtani M."/>
            <person name="Okamoto T."/>
            <person name="Okumura M."/>
            <person name="Phillips J."/>
            <person name="Pollak B."/>
            <person name="Reinders A."/>
            <person name="Rovekamp M."/>
            <person name="Sano R."/>
            <person name="Sawa S."/>
            <person name="Schmid M.W."/>
            <person name="Shirakawa M."/>
            <person name="Solano R."/>
            <person name="Spunde A."/>
            <person name="Suetsugu N."/>
            <person name="Sugano S."/>
            <person name="Sugiyama A."/>
            <person name="Sun R."/>
            <person name="Suzuki Y."/>
            <person name="Takenaka M."/>
            <person name="Takezawa D."/>
            <person name="Tomogane H."/>
            <person name="Tsuzuki M."/>
            <person name="Ueda T."/>
            <person name="Umeda M."/>
            <person name="Ward J.M."/>
            <person name="Watanabe Y."/>
            <person name="Yazaki K."/>
            <person name="Yokoyama R."/>
            <person name="Yoshitake Y."/>
            <person name="Yotsui I."/>
            <person name="Zachgo S."/>
            <person name="Schmutz J."/>
        </authorList>
    </citation>
    <scope>NUCLEOTIDE SEQUENCE [LARGE SCALE GENOMIC DNA]</scope>
    <source>
        <strain evidence="3">Tak-1</strain>
    </source>
</reference>
<evidence type="ECO:0000313" key="2">
    <source>
        <dbReference type="EMBL" id="PTQ33186.1"/>
    </source>
</evidence>
<sequence>MFCSISAVKINCWMWIRKIRRSPGADKAFRISSRLATPCTVGSKGRSKRGAADLGSIGDADFVEVLKCCTTCSSSSRATTTTTSCFHRELHSSEPRSTHKQESGRATSTTFCPLFIETERGAGDTQVLAR</sequence>
<evidence type="ECO:0000256" key="1">
    <source>
        <dbReference type="SAM" id="MobiDB-lite"/>
    </source>
</evidence>
<keyword evidence="3" id="KW-1185">Reference proteome</keyword>
<feature type="compositionally biased region" description="Basic and acidic residues" evidence="1">
    <location>
        <begin position="87"/>
        <end position="103"/>
    </location>
</feature>
<proteinExistence type="predicted"/>